<dbReference type="Gene3D" id="1.10.150.240">
    <property type="entry name" value="Putative phosphatase, domain 2"/>
    <property type="match status" value="1"/>
</dbReference>
<evidence type="ECO:0000313" key="2">
    <source>
        <dbReference type="Proteomes" id="UP000518752"/>
    </source>
</evidence>
<dbReference type="EMBL" id="JAACJN010000014">
    <property type="protein sequence ID" value="KAF5390618.1"/>
    <property type="molecule type" value="Genomic_DNA"/>
</dbReference>
<dbReference type="InterPro" id="IPR051806">
    <property type="entry name" value="HAD-like_SPP"/>
</dbReference>
<keyword evidence="2" id="KW-1185">Reference proteome</keyword>
<gene>
    <name evidence="1" type="ORF">D9757_002619</name>
</gene>
<evidence type="ECO:0008006" key="3">
    <source>
        <dbReference type="Google" id="ProtNLM"/>
    </source>
</evidence>
<dbReference type="InterPro" id="IPR023214">
    <property type="entry name" value="HAD_sf"/>
</dbReference>
<dbReference type="InterPro" id="IPR036412">
    <property type="entry name" value="HAD-like_sf"/>
</dbReference>
<dbReference type="InterPro" id="IPR023198">
    <property type="entry name" value="PGP-like_dom2"/>
</dbReference>
<dbReference type="OrthoDB" id="40579at2759"/>
<dbReference type="AlphaFoldDB" id="A0A8H5HW89"/>
<protein>
    <recommendedName>
        <fullName evidence="3">Phosphatase</fullName>
    </recommendedName>
</protein>
<dbReference type="PANTHER" id="PTHR43481:SF4">
    <property type="entry name" value="GLYCEROL-1-PHOSPHATE PHOSPHOHYDROLASE 1-RELATED"/>
    <property type="match status" value="1"/>
</dbReference>
<comment type="caution">
    <text evidence="1">The sequence shown here is derived from an EMBL/GenBank/DDBJ whole genome shotgun (WGS) entry which is preliminary data.</text>
</comment>
<dbReference type="GO" id="GO:0050308">
    <property type="term" value="F:sugar-phosphatase activity"/>
    <property type="evidence" value="ECO:0007669"/>
    <property type="project" value="TreeGrafter"/>
</dbReference>
<proteinExistence type="predicted"/>
<evidence type="ECO:0000313" key="1">
    <source>
        <dbReference type="EMBL" id="KAF5390618.1"/>
    </source>
</evidence>
<name>A0A8H5HW89_9AGAR</name>
<dbReference type="Gene3D" id="3.40.50.1000">
    <property type="entry name" value="HAD superfamily/HAD-like"/>
    <property type="match status" value="1"/>
</dbReference>
<sequence>MPLVSFHVDAVLFDMDGTMVNSTAGGVEGAWELFKQIYPKINVEDILSSSHGVRTIDNLKKYCGLSDIQELAAETHRFEMAIVTESTANGRPGILKLPGVSEVMQEIKPGRHLPSPSWAICTSATRAYARAALENAGIDAPDVFVTADDVKAGKPAPDPYLLGAKECGVKPENCT</sequence>
<dbReference type="Pfam" id="PF00702">
    <property type="entry name" value="Hydrolase"/>
    <property type="match status" value="1"/>
</dbReference>
<dbReference type="SFLD" id="SFLDS00003">
    <property type="entry name" value="Haloacid_Dehalogenase"/>
    <property type="match status" value="1"/>
</dbReference>
<dbReference type="Proteomes" id="UP000518752">
    <property type="component" value="Unassembled WGS sequence"/>
</dbReference>
<dbReference type="SUPFAM" id="SSF56784">
    <property type="entry name" value="HAD-like"/>
    <property type="match status" value="1"/>
</dbReference>
<accession>A0A8H5HW89</accession>
<reference evidence="1 2" key="1">
    <citation type="journal article" date="2020" name="ISME J.">
        <title>Uncovering the hidden diversity of litter-decomposition mechanisms in mushroom-forming fungi.</title>
        <authorList>
            <person name="Floudas D."/>
            <person name="Bentzer J."/>
            <person name="Ahren D."/>
            <person name="Johansson T."/>
            <person name="Persson P."/>
            <person name="Tunlid A."/>
        </authorList>
    </citation>
    <scope>NUCLEOTIDE SEQUENCE [LARGE SCALE GENOMIC DNA]</scope>
    <source>
        <strain evidence="1 2">CBS 406.79</strain>
    </source>
</reference>
<dbReference type="SFLD" id="SFLDG01129">
    <property type="entry name" value="C1.5:_HAD__Beta-PGM__Phosphata"/>
    <property type="match status" value="1"/>
</dbReference>
<dbReference type="PANTHER" id="PTHR43481">
    <property type="entry name" value="FRUCTOSE-1-PHOSPHATE PHOSPHATASE"/>
    <property type="match status" value="1"/>
</dbReference>
<organism evidence="1 2">
    <name type="scientific">Collybiopsis confluens</name>
    <dbReference type="NCBI Taxonomy" id="2823264"/>
    <lineage>
        <taxon>Eukaryota</taxon>
        <taxon>Fungi</taxon>
        <taxon>Dikarya</taxon>
        <taxon>Basidiomycota</taxon>
        <taxon>Agaricomycotina</taxon>
        <taxon>Agaricomycetes</taxon>
        <taxon>Agaricomycetidae</taxon>
        <taxon>Agaricales</taxon>
        <taxon>Marasmiineae</taxon>
        <taxon>Omphalotaceae</taxon>
        <taxon>Collybiopsis</taxon>
    </lineage>
</organism>